<organism evidence="1 2">
    <name type="scientific">Paragonimus westermani</name>
    <dbReference type="NCBI Taxonomy" id="34504"/>
    <lineage>
        <taxon>Eukaryota</taxon>
        <taxon>Metazoa</taxon>
        <taxon>Spiralia</taxon>
        <taxon>Lophotrochozoa</taxon>
        <taxon>Platyhelminthes</taxon>
        <taxon>Trematoda</taxon>
        <taxon>Digenea</taxon>
        <taxon>Plagiorchiida</taxon>
        <taxon>Troglotremata</taxon>
        <taxon>Troglotrematidae</taxon>
        <taxon>Paragonimus</taxon>
    </lineage>
</organism>
<gene>
    <name evidence="1" type="ORF">P879_11888</name>
</gene>
<reference evidence="1 2" key="1">
    <citation type="submission" date="2019-07" db="EMBL/GenBank/DDBJ databases">
        <title>Annotation for the trematode Paragonimus westermani.</title>
        <authorList>
            <person name="Choi Y.-J."/>
        </authorList>
    </citation>
    <scope>NUCLEOTIDE SEQUENCE [LARGE SCALE GENOMIC DNA]</scope>
    <source>
        <strain evidence="1">180907_Pwestermani</strain>
    </source>
</reference>
<evidence type="ECO:0000313" key="1">
    <source>
        <dbReference type="EMBL" id="KAF8563044.1"/>
    </source>
</evidence>
<protein>
    <submittedName>
        <fullName evidence="1">Uncharacterized protein</fullName>
    </submittedName>
</protein>
<comment type="caution">
    <text evidence="1">The sequence shown here is derived from an EMBL/GenBank/DDBJ whole genome shotgun (WGS) entry which is preliminary data.</text>
</comment>
<sequence>MKTRLRCTNATMLSFSEVPHDGQRIDPFRWLQPEQTVQKPSLEPALP</sequence>
<evidence type="ECO:0000313" key="2">
    <source>
        <dbReference type="Proteomes" id="UP000699462"/>
    </source>
</evidence>
<name>A0A8T0D7V0_9TREM</name>
<accession>A0A8T0D7V0</accession>
<proteinExistence type="predicted"/>
<dbReference type="EMBL" id="JTDF01014920">
    <property type="protein sequence ID" value="KAF8563044.1"/>
    <property type="molecule type" value="Genomic_DNA"/>
</dbReference>
<keyword evidence="2" id="KW-1185">Reference proteome</keyword>
<dbReference type="Proteomes" id="UP000699462">
    <property type="component" value="Unassembled WGS sequence"/>
</dbReference>
<dbReference type="AlphaFoldDB" id="A0A8T0D7V0"/>